<name>A0A5C4XEZ0_9HYPH</name>
<dbReference type="EMBL" id="VDMN01000004">
    <property type="protein sequence ID" value="TNM62036.1"/>
    <property type="molecule type" value="Genomic_DNA"/>
</dbReference>
<feature type="signal peptide" evidence="1">
    <location>
        <begin position="1"/>
        <end position="23"/>
    </location>
</feature>
<proteinExistence type="predicted"/>
<comment type="caution">
    <text evidence="2">The sequence shown here is derived from an EMBL/GenBank/DDBJ whole genome shotgun (WGS) entry which is preliminary data.</text>
</comment>
<dbReference type="RefSeq" id="WP_139677665.1">
    <property type="nucleotide sequence ID" value="NZ_VDMN01000004.1"/>
</dbReference>
<dbReference type="PROSITE" id="PS51257">
    <property type="entry name" value="PROKAR_LIPOPROTEIN"/>
    <property type="match status" value="1"/>
</dbReference>
<dbReference type="OrthoDB" id="8419513at2"/>
<sequence length="129" mass="13691">MSCRISHAVSAAVLASLLAACQAKPVAHQTSPSALDIMEKVAVAANRCWFKSGDTAFKSYGFAPELTSFSGRPRILLTRKGSSDIRPLLVVQAEGKPARLSAFGPLMDEPLSGRISTDVKRWAAGNSNC</sequence>
<reference evidence="2 3" key="1">
    <citation type="submission" date="2019-06" db="EMBL/GenBank/DDBJ databases">
        <title>The draft genome of Rhizobium smilacinae PTYR-5.</title>
        <authorList>
            <person name="Liu L."/>
            <person name="Li L."/>
            <person name="Zhang X."/>
        </authorList>
    </citation>
    <scope>NUCLEOTIDE SEQUENCE [LARGE SCALE GENOMIC DNA]</scope>
    <source>
        <strain evidence="2 3">PTYR-5</strain>
    </source>
</reference>
<accession>A0A5C4XEZ0</accession>
<evidence type="ECO:0000313" key="3">
    <source>
        <dbReference type="Proteomes" id="UP000311605"/>
    </source>
</evidence>
<evidence type="ECO:0000256" key="1">
    <source>
        <dbReference type="SAM" id="SignalP"/>
    </source>
</evidence>
<keyword evidence="1" id="KW-0732">Signal</keyword>
<protein>
    <recommendedName>
        <fullName evidence="4">Lipoprotein</fullName>
    </recommendedName>
</protein>
<keyword evidence="3" id="KW-1185">Reference proteome</keyword>
<evidence type="ECO:0008006" key="4">
    <source>
        <dbReference type="Google" id="ProtNLM"/>
    </source>
</evidence>
<feature type="chain" id="PRO_5022788517" description="Lipoprotein" evidence="1">
    <location>
        <begin position="24"/>
        <end position="129"/>
    </location>
</feature>
<evidence type="ECO:0000313" key="2">
    <source>
        <dbReference type="EMBL" id="TNM62036.1"/>
    </source>
</evidence>
<dbReference type="AlphaFoldDB" id="A0A5C4XEZ0"/>
<gene>
    <name evidence="2" type="ORF">FHP24_18200</name>
</gene>
<organism evidence="2 3">
    <name type="scientific">Aliirhizobium smilacinae</name>
    <dbReference type="NCBI Taxonomy" id="1395944"/>
    <lineage>
        <taxon>Bacteria</taxon>
        <taxon>Pseudomonadati</taxon>
        <taxon>Pseudomonadota</taxon>
        <taxon>Alphaproteobacteria</taxon>
        <taxon>Hyphomicrobiales</taxon>
        <taxon>Rhizobiaceae</taxon>
        <taxon>Aliirhizobium</taxon>
    </lineage>
</organism>
<dbReference type="Proteomes" id="UP000311605">
    <property type="component" value="Unassembled WGS sequence"/>
</dbReference>